<sequence length="298" mass="31264">MTALIVLAGGLAGLGVMLIVLALRPAPVHLRATLARLAASRSARPGTATYPDGDGERRYGAGRWLLLRAERLGLPIPGRDLALLGETPAQFFTHKLLAAALGLLLPTVLTALLIVLGVALPWQVPAGAALVAAAALFFAPDWAVRIDAAARRREFRIGISTYLDLVSLLLPTGAGVNEALSAAAGVGPGWVFARIATALRQARRAQQPPWAALARLGDDVGVRELSDLAEITHTAAAEGAGVLDTVMARAESMRTAAQAHAREDANARTTTMVVPMAVLGLGFVILLMYPLMFRLLTT</sequence>
<feature type="transmembrane region" description="Helical" evidence="6">
    <location>
        <begin position="272"/>
        <end position="292"/>
    </location>
</feature>
<keyword evidence="4 6" id="KW-1133">Transmembrane helix</keyword>
<dbReference type="PANTHER" id="PTHR35007:SF1">
    <property type="entry name" value="PILUS ASSEMBLY PROTEIN"/>
    <property type="match status" value="1"/>
</dbReference>
<evidence type="ECO:0000313" key="9">
    <source>
        <dbReference type="Proteomes" id="UP000253303"/>
    </source>
</evidence>
<keyword evidence="5 6" id="KW-0472">Membrane</keyword>
<accession>A0A366LVL9</accession>
<feature type="transmembrane region" description="Helical" evidence="6">
    <location>
        <begin position="96"/>
        <end position="120"/>
    </location>
</feature>
<evidence type="ECO:0000259" key="7">
    <source>
        <dbReference type="Pfam" id="PF00482"/>
    </source>
</evidence>
<dbReference type="GO" id="GO:0005886">
    <property type="term" value="C:plasma membrane"/>
    <property type="evidence" value="ECO:0007669"/>
    <property type="project" value="UniProtKB-SubCell"/>
</dbReference>
<dbReference type="Proteomes" id="UP000253303">
    <property type="component" value="Unassembled WGS sequence"/>
</dbReference>
<keyword evidence="2" id="KW-1003">Cell membrane</keyword>
<dbReference type="RefSeq" id="WP_113983240.1">
    <property type="nucleotide sequence ID" value="NZ_QMEY01000012.1"/>
</dbReference>
<evidence type="ECO:0000256" key="5">
    <source>
        <dbReference type="ARBA" id="ARBA00023136"/>
    </source>
</evidence>
<comment type="caution">
    <text evidence="8">The sequence shown here is derived from an EMBL/GenBank/DDBJ whole genome shotgun (WGS) entry which is preliminary data.</text>
</comment>
<feature type="domain" description="Type II secretion system protein GspF" evidence="7">
    <location>
        <begin position="163"/>
        <end position="290"/>
    </location>
</feature>
<dbReference type="Pfam" id="PF00482">
    <property type="entry name" value="T2SSF"/>
    <property type="match status" value="1"/>
</dbReference>
<evidence type="ECO:0000256" key="3">
    <source>
        <dbReference type="ARBA" id="ARBA00022692"/>
    </source>
</evidence>
<keyword evidence="3 6" id="KW-0812">Transmembrane</keyword>
<evidence type="ECO:0000256" key="4">
    <source>
        <dbReference type="ARBA" id="ARBA00022989"/>
    </source>
</evidence>
<dbReference type="AlphaFoldDB" id="A0A366LVL9"/>
<dbReference type="OrthoDB" id="5243064at2"/>
<feature type="transmembrane region" description="Helical" evidence="6">
    <location>
        <begin position="126"/>
        <end position="144"/>
    </location>
</feature>
<comment type="subcellular location">
    <subcellularLocation>
        <location evidence="1">Cell membrane</location>
        <topology evidence="1">Multi-pass membrane protein</topology>
    </subcellularLocation>
</comment>
<organism evidence="8 9">
    <name type="scientific">Spongiactinospora rosea</name>
    <dbReference type="NCBI Taxonomy" id="2248750"/>
    <lineage>
        <taxon>Bacteria</taxon>
        <taxon>Bacillati</taxon>
        <taxon>Actinomycetota</taxon>
        <taxon>Actinomycetes</taxon>
        <taxon>Streptosporangiales</taxon>
        <taxon>Streptosporangiaceae</taxon>
        <taxon>Spongiactinospora</taxon>
    </lineage>
</organism>
<dbReference type="EMBL" id="QMEY01000012">
    <property type="protein sequence ID" value="RBQ17232.1"/>
    <property type="molecule type" value="Genomic_DNA"/>
</dbReference>
<protein>
    <recommendedName>
        <fullName evidence="7">Type II secretion system protein GspF domain-containing protein</fullName>
    </recommendedName>
</protein>
<evidence type="ECO:0000256" key="2">
    <source>
        <dbReference type="ARBA" id="ARBA00022475"/>
    </source>
</evidence>
<reference evidence="8 9" key="1">
    <citation type="submission" date="2018-06" db="EMBL/GenBank/DDBJ databases">
        <title>Sphaerisporangium craniellae sp. nov., isolated from a marine sponge in the South China Sea.</title>
        <authorList>
            <person name="Li L."/>
        </authorList>
    </citation>
    <scope>NUCLEOTIDE SEQUENCE [LARGE SCALE GENOMIC DNA]</scope>
    <source>
        <strain evidence="8 9">LHW63015</strain>
    </source>
</reference>
<keyword evidence="9" id="KW-1185">Reference proteome</keyword>
<gene>
    <name evidence="8" type="ORF">DP939_25125</name>
</gene>
<evidence type="ECO:0000256" key="1">
    <source>
        <dbReference type="ARBA" id="ARBA00004651"/>
    </source>
</evidence>
<evidence type="ECO:0000256" key="6">
    <source>
        <dbReference type="SAM" id="Phobius"/>
    </source>
</evidence>
<name>A0A366LVL9_9ACTN</name>
<feature type="transmembrane region" description="Helical" evidence="6">
    <location>
        <begin position="6"/>
        <end position="23"/>
    </location>
</feature>
<dbReference type="PANTHER" id="PTHR35007">
    <property type="entry name" value="INTEGRAL MEMBRANE PROTEIN-RELATED"/>
    <property type="match status" value="1"/>
</dbReference>
<dbReference type="InterPro" id="IPR018076">
    <property type="entry name" value="T2SS_GspF_dom"/>
</dbReference>
<evidence type="ECO:0000313" key="8">
    <source>
        <dbReference type="EMBL" id="RBQ17232.1"/>
    </source>
</evidence>
<proteinExistence type="predicted"/>